<accession>A0AAU8BT33</accession>
<proteinExistence type="predicted"/>
<evidence type="ECO:0000313" key="1">
    <source>
        <dbReference type="EMBL" id="XCD29083.1"/>
    </source>
</evidence>
<protein>
    <submittedName>
        <fullName evidence="1">Uncharacterized protein</fullName>
    </submittedName>
</protein>
<sequence length="43" mass="5047">MITLLNKIPPQNRLKLNLTPTPDLCMIISPTEQRRSSWIILRM</sequence>
<dbReference type="EMBL" id="PP554575">
    <property type="protein sequence ID" value="XCD29083.1"/>
    <property type="molecule type" value="Genomic_DNA"/>
</dbReference>
<organism evidence="1">
    <name type="scientific">Escherichia phage PMBT16</name>
    <dbReference type="NCBI Taxonomy" id="3137282"/>
    <lineage>
        <taxon>Viruses</taxon>
    </lineage>
</organism>
<name>A0AAU8BT33_9VIRU</name>
<reference evidence="1" key="1">
    <citation type="submission" date="2024-03" db="EMBL/GenBank/DDBJ databases">
        <title>This phage originates from the Bacteriophage catalogue of the Bacteriophage Competence Centre, Department of Microbiology und Biotechnology, Max Rubner-Institut, Kiel, Germany.</title>
        <authorList>
            <person name="Sprotte S."/>
            <person name="Brinks E."/>
        </authorList>
    </citation>
    <scope>NUCLEOTIDE SEQUENCE</scope>
</reference>